<keyword evidence="1" id="KW-0646">Protease inhibitor</keyword>
<keyword evidence="2" id="KW-0789">Thiol protease inhibitor</keyword>
<accession>A0A540LYQ0</accession>
<sequence>MNGIRQHSIYSFAISNHQQFSNSKTVLHLYIWICFTENRKPTTMRPHCFLALLTLLTLAAAAATREASPPWKEIKDLKDPYPYVISIAEWGVSEYNKNVTGTGTNKLVFQNVTWGESAFISDTFYGLIIAAKN</sequence>
<evidence type="ECO:0000313" key="5">
    <source>
        <dbReference type="Proteomes" id="UP000315295"/>
    </source>
</evidence>
<proteinExistence type="predicted"/>
<protein>
    <recommendedName>
        <fullName evidence="3">Cystatin domain-containing protein</fullName>
    </recommendedName>
</protein>
<feature type="domain" description="Cystatin" evidence="3">
    <location>
        <begin position="74"/>
        <end position="133"/>
    </location>
</feature>
<organism evidence="4 5">
    <name type="scientific">Malus baccata</name>
    <name type="common">Siberian crab apple</name>
    <name type="synonym">Pyrus baccata</name>
    <dbReference type="NCBI Taxonomy" id="106549"/>
    <lineage>
        <taxon>Eukaryota</taxon>
        <taxon>Viridiplantae</taxon>
        <taxon>Streptophyta</taxon>
        <taxon>Embryophyta</taxon>
        <taxon>Tracheophyta</taxon>
        <taxon>Spermatophyta</taxon>
        <taxon>Magnoliopsida</taxon>
        <taxon>eudicotyledons</taxon>
        <taxon>Gunneridae</taxon>
        <taxon>Pentapetalae</taxon>
        <taxon>rosids</taxon>
        <taxon>fabids</taxon>
        <taxon>Rosales</taxon>
        <taxon>Rosaceae</taxon>
        <taxon>Amygdaloideae</taxon>
        <taxon>Maleae</taxon>
        <taxon>Malus</taxon>
    </lineage>
</organism>
<name>A0A540LYQ0_MALBA</name>
<dbReference type="Pfam" id="PF16845">
    <property type="entry name" value="SQAPI"/>
    <property type="match status" value="1"/>
</dbReference>
<evidence type="ECO:0000256" key="1">
    <source>
        <dbReference type="ARBA" id="ARBA00022690"/>
    </source>
</evidence>
<dbReference type="AlphaFoldDB" id="A0A540LYQ0"/>
<keyword evidence="5" id="KW-1185">Reference proteome</keyword>
<gene>
    <name evidence="4" type="ORF">C1H46_022944</name>
</gene>
<dbReference type="GO" id="GO:0004869">
    <property type="term" value="F:cysteine-type endopeptidase inhibitor activity"/>
    <property type="evidence" value="ECO:0007669"/>
    <property type="project" value="UniProtKB-KW"/>
</dbReference>
<dbReference type="SUPFAM" id="SSF54403">
    <property type="entry name" value="Cystatin/monellin"/>
    <property type="match status" value="1"/>
</dbReference>
<dbReference type="Proteomes" id="UP000315295">
    <property type="component" value="Unassembled WGS sequence"/>
</dbReference>
<dbReference type="InterPro" id="IPR000010">
    <property type="entry name" value="Cystatin_dom"/>
</dbReference>
<evidence type="ECO:0000259" key="3">
    <source>
        <dbReference type="Pfam" id="PF16845"/>
    </source>
</evidence>
<comment type="caution">
    <text evidence="4">The sequence shown here is derived from an EMBL/GenBank/DDBJ whole genome shotgun (WGS) entry which is preliminary data.</text>
</comment>
<reference evidence="4 5" key="1">
    <citation type="journal article" date="2019" name="G3 (Bethesda)">
        <title>Sequencing of a Wild Apple (Malus baccata) Genome Unravels the Differences Between Cultivated and Wild Apple Species Regarding Disease Resistance and Cold Tolerance.</title>
        <authorList>
            <person name="Chen X."/>
        </authorList>
    </citation>
    <scope>NUCLEOTIDE SEQUENCE [LARGE SCALE GENOMIC DNA]</scope>
    <source>
        <strain evidence="5">cv. Shandingzi</strain>
        <tissue evidence="4">Leaves</tissue>
    </source>
</reference>
<evidence type="ECO:0000256" key="2">
    <source>
        <dbReference type="ARBA" id="ARBA00022704"/>
    </source>
</evidence>
<dbReference type="PANTHER" id="PTHR47364">
    <property type="entry name" value="CYSTEINE PROTEINASE INHIBITOR 5"/>
    <property type="match status" value="1"/>
</dbReference>
<evidence type="ECO:0000313" key="4">
    <source>
        <dbReference type="EMBL" id="TQD91439.1"/>
    </source>
</evidence>
<dbReference type="PANTHER" id="PTHR47364:SF2">
    <property type="entry name" value="CYSTEINE PROTEINASE INHIBITOR 5"/>
    <property type="match status" value="1"/>
</dbReference>
<dbReference type="InterPro" id="IPR046350">
    <property type="entry name" value="Cystatin_sf"/>
</dbReference>
<dbReference type="EMBL" id="VIEB01000419">
    <property type="protein sequence ID" value="TQD91439.1"/>
    <property type="molecule type" value="Genomic_DNA"/>
</dbReference>